<accession>A0A9P8CHV4</accession>
<dbReference type="AlphaFoldDB" id="A0A9P8CHV4"/>
<comment type="caution">
    <text evidence="1">The sequence shown here is derived from an EMBL/GenBank/DDBJ whole genome shotgun (WGS) entry which is preliminary data.</text>
</comment>
<reference evidence="1" key="1">
    <citation type="journal article" date="2021" name="IMA Fungus">
        <title>Genomic characterization of three marine fungi, including Emericellopsis atlantica sp. nov. with signatures of a generalist lifestyle and marine biomass degradation.</title>
        <authorList>
            <person name="Hagestad O.C."/>
            <person name="Hou L."/>
            <person name="Andersen J.H."/>
            <person name="Hansen E.H."/>
            <person name="Altermark B."/>
            <person name="Li C."/>
            <person name="Kuhnert E."/>
            <person name="Cox R.J."/>
            <person name="Crous P.W."/>
            <person name="Spatafora J.W."/>
            <person name="Lail K."/>
            <person name="Amirebrahimi M."/>
            <person name="Lipzen A."/>
            <person name="Pangilinan J."/>
            <person name="Andreopoulos W."/>
            <person name="Hayes R.D."/>
            <person name="Ng V."/>
            <person name="Grigoriev I.V."/>
            <person name="Jackson S.A."/>
            <person name="Sutton T.D.S."/>
            <person name="Dobson A.D.W."/>
            <person name="Rama T."/>
        </authorList>
    </citation>
    <scope>NUCLEOTIDE SEQUENCE</scope>
    <source>
        <strain evidence="1">TRa3180A</strain>
    </source>
</reference>
<dbReference type="EMBL" id="MU253779">
    <property type="protein sequence ID" value="KAG9247185.1"/>
    <property type="molecule type" value="Genomic_DNA"/>
</dbReference>
<gene>
    <name evidence="1" type="ORF">BJ878DRAFT_213452</name>
</gene>
<sequence length="83" mass="8886">MMLLENERESKALSTYFCFAVICSALLLSSPPVVCCSISASKPAICRCVRGCVLHINSSSRHPEMGTPQPALAMILTPVSSKT</sequence>
<dbReference type="Proteomes" id="UP000887226">
    <property type="component" value="Unassembled WGS sequence"/>
</dbReference>
<name>A0A9P8CHV4_9HELO</name>
<proteinExistence type="predicted"/>
<keyword evidence="2" id="KW-1185">Reference proteome</keyword>
<protein>
    <submittedName>
        <fullName evidence="1">Uncharacterized protein</fullName>
    </submittedName>
</protein>
<evidence type="ECO:0000313" key="2">
    <source>
        <dbReference type="Proteomes" id="UP000887226"/>
    </source>
</evidence>
<evidence type="ECO:0000313" key="1">
    <source>
        <dbReference type="EMBL" id="KAG9247185.1"/>
    </source>
</evidence>
<organism evidence="1 2">
    <name type="scientific">Calycina marina</name>
    <dbReference type="NCBI Taxonomy" id="1763456"/>
    <lineage>
        <taxon>Eukaryota</taxon>
        <taxon>Fungi</taxon>
        <taxon>Dikarya</taxon>
        <taxon>Ascomycota</taxon>
        <taxon>Pezizomycotina</taxon>
        <taxon>Leotiomycetes</taxon>
        <taxon>Helotiales</taxon>
        <taxon>Pezizellaceae</taxon>
        <taxon>Calycina</taxon>
    </lineage>
</organism>